<evidence type="ECO:0000313" key="3">
    <source>
        <dbReference type="EMBL" id="SCZ50241.1"/>
    </source>
</evidence>
<sequence length="138" mass="15203">MDDVRTRIEHTANVRAEGGHARAILLELEQMLRDLLEKGEESSIDLGSLPLTDADYELLNEALGEGEVMAEVEGVGLTHIRESGIPGVWFVTHLNEEDEVMAQFIEVAYSPEILSAPMEEVKAGLDGLRARSFATRGR</sequence>
<evidence type="ECO:0000313" key="4">
    <source>
        <dbReference type="Proteomes" id="UP000199648"/>
    </source>
</evidence>
<gene>
    <name evidence="3" type="ORF">SAMN03097708_00371</name>
</gene>
<dbReference type="Proteomes" id="UP000199648">
    <property type="component" value="Unassembled WGS sequence"/>
</dbReference>
<dbReference type="Pfam" id="PF04809">
    <property type="entry name" value="HupH_C"/>
    <property type="match status" value="1"/>
</dbReference>
<keyword evidence="4" id="KW-1185">Reference proteome</keyword>
<dbReference type="AlphaFoldDB" id="A0A1G5PM05"/>
<dbReference type="InterPro" id="IPR038527">
    <property type="entry name" value="HupH_C_sf"/>
</dbReference>
<dbReference type="STRING" id="415747.SAMN03097708_00371"/>
<dbReference type="InterPro" id="IPR006894">
    <property type="entry name" value="HupH_Hydgase_express_prot_C"/>
</dbReference>
<name>A0A1G5PM05_9GAMM</name>
<protein>
    <submittedName>
        <fullName evidence="3">Hydrogenase-1 operon protein HyaF</fullName>
    </submittedName>
</protein>
<accession>A0A1G5PM05</accession>
<dbReference type="Gene3D" id="3.30.1370.140">
    <property type="entry name" value="HupH hydrogenase expression protein, C-terminal domain"/>
    <property type="match status" value="1"/>
</dbReference>
<dbReference type="RefSeq" id="WP_092991997.1">
    <property type="nucleotide sequence ID" value="NZ_FMWD01000001.1"/>
</dbReference>
<reference evidence="3 4" key="1">
    <citation type="submission" date="2016-10" db="EMBL/GenBank/DDBJ databases">
        <authorList>
            <person name="de Groot N.N."/>
        </authorList>
    </citation>
    <scope>NUCLEOTIDE SEQUENCE [LARGE SCALE GENOMIC DNA]</scope>
    <source>
        <strain evidence="3 4">HLD2</strain>
    </source>
</reference>
<proteinExistence type="inferred from homology"/>
<evidence type="ECO:0000259" key="2">
    <source>
        <dbReference type="Pfam" id="PF04809"/>
    </source>
</evidence>
<dbReference type="EMBL" id="FMWD01000001">
    <property type="protein sequence ID" value="SCZ50241.1"/>
    <property type="molecule type" value="Genomic_DNA"/>
</dbReference>
<organism evidence="3 4">
    <name type="scientific">Thiohalomonas denitrificans</name>
    <dbReference type="NCBI Taxonomy" id="415747"/>
    <lineage>
        <taxon>Bacteria</taxon>
        <taxon>Pseudomonadati</taxon>
        <taxon>Pseudomonadota</taxon>
        <taxon>Gammaproteobacteria</taxon>
        <taxon>Thiohalomonadales</taxon>
        <taxon>Thiohalomonadaceae</taxon>
        <taxon>Thiohalomonas</taxon>
    </lineage>
</organism>
<feature type="domain" description="HupH hydrogenase expression protein C-terminal" evidence="2">
    <location>
        <begin position="21"/>
        <end position="130"/>
    </location>
</feature>
<comment type="similarity">
    <text evidence="1">Belongs to the HupH/HyaF family.</text>
</comment>
<evidence type="ECO:0000256" key="1">
    <source>
        <dbReference type="ARBA" id="ARBA00010832"/>
    </source>
</evidence>
<dbReference type="OrthoDB" id="8234923at2"/>